<dbReference type="PROSITE" id="PS50005">
    <property type="entry name" value="TPR"/>
    <property type="match status" value="1"/>
</dbReference>
<proteinExistence type="predicted"/>
<keyword evidence="2" id="KW-0175">Coiled coil</keyword>
<gene>
    <name evidence="3" type="ORF">HKI87_01g05070</name>
</gene>
<name>A0AAX4NZL0_9CHLO</name>
<feature type="coiled-coil region" evidence="2">
    <location>
        <begin position="108"/>
        <end position="141"/>
    </location>
</feature>
<dbReference type="InterPro" id="IPR050754">
    <property type="entry name" value="FKBP4/5/8-like"/>
</dbReference>
<reference evidence="3 4" key="1">
    <citation type="submission" date="2024-03" db="EMBL/GenBank/DDBJ databases">
        <title>Complete genome sequence of the green alga Chloropicon roscoffensis RCC1871.</title>
        <authorList>
            <person name="Lemieux C."/>
            <person name="Pombert J.-F."/>
            <person name="Otis C."/>
            <person name="Turmel M."/>
        </authorList>
    </citation>
    <scope>NUCLEOTIDE SEQUENCE [LARGE SCALE GENOMIC DNA]</scope>
    <source>
        <strain evidence="3 4">RCC1871</strain>
    </source>
</reference>
<dbReference type="AlphaFoldDB" id="A0AAX4NZL0"/>
<evidence type="ECO:0000256" key="2">
    <source>
        <dbReference type="SAM" id="Coils"/>
    </source>
</evidence>
<evidence type="ECO:0000313" key="3">
    <source>
        <dbReference type="EMBL" id="WZN58982.1"/>
    </source>
</evidence>
<keyword evidence="1" id="KW-0802">TPR repeat</keyword>
<keyword evidence="4" id="KW-1185">Reference proteome</keyword>
<feature type="repeat" description="TPR" evidence="1">
    <location>
        <begin position="95"/>
        <end position="128"/>
    </location>
</feature>
<dbReference type="InterPro" id="IPR011990">
    <property type="entry name" value="TPR-like_helical_dom_sf"/>
</dbReference>
<dbReference type="Gene3D" id="1.25.40.10">
    <property type="entry name" value="Tetratricopeptide repeat domain"/>
    <property type="match status" value="1"/>
</dbReference>
<dbReference type="Pfam" id="PF14559">
    <property type="entry name" value="TPR_19"/>
    <property type="match status" value="1"/>
</dbReference>
<protein>
    <submittedName>
        <fullName evidence="3">TPR_REGION domain-containing protein</fullName>
    </submittedName>
</protein>
<sequence length="319" mass="35351">MGPLETGSTSKAFEQALGEKACGNTHFAAGDYARARDSYDLALSFLRDGFVATKEANELAAKVHTNAAAACIKLGDPLGAIEHCQLAIAIDPRNVKALFRKAESLKSLGRYSEALAQLERALLLEENNEEIKESMDECEDLIEFQDHGGAFESRHDFDPPGVDADKEEQQLPEEALAAAHAKLEELTEEILGGRATVEEHVMLNHGEAKFGKFDIKDAFFSPSNLSSALEFVRGQHFTASAKFAFVVVQKSRMNYPNVWWAHPWPVEDREMDGVFLETHARGAHSTWFIPLEGSAERPIPQRALLLDQECKLLDEPLFP</sequence>
<organism evidence="3 4">
    <name type="scientific">Chloropicon roscoffensis</name>
    <dbReference type="NCBI Taxonomy" id="1461544"/>
    <lineage>
        <taxon>Eukaryota</taxon>
        <taxon>Viridiplantae</taxon>
        <taxon>Chlorophyta</taxon>
        <taxon>Chloropicophyceae</taxon>
        <taxon>Chloropicales</taxon>
        <taxon>Chloropicaceae</taxon>
        <taxon>Chloropicon</taxon>
    </lineage>
</organism>
<accession>A0AAX4NZL0</accession>
<evidence type="ECO:0000256" key="1">
    <source>
        <dbReference type="PROSITE-ProRule" id="PRU00339"/>
    </source>
</evidence>
<dbReference type="SUPFAM" id="SSF48452">
    <property type="entry name" value="TPR-like"/>
    <property type="match status" value="1"/>
</dbReference>
<dbReference type="Proteomes" id="UP001472866">
    <property type="component" value="Chromosome 01"/>
</dbReference>
<dbReference type="EMBL" id="CP151501">
    <property type="protein sequence ID" value="WZN58982.1"/>
    <property type="molecule type" value="Genomic_DNA"/>
</dbReference>
<dbReference type="InterPro" id="IPR019734">
    <property type="entry name" value="TPR_rpt"/>
</dbReference>
<dbReference type="PANTHER" id="PTHR46512">
    <property type="entry name" value="PEPTIDYLPROLYL ISOMERASE"/>
    <property type="match status" value="1"/>
</dbReference>
<dbReference type="SMART" id="SM00028">
    <property type="entry name" value="TPR"/>
    <property type="match status" value="3"/>
</dbReference>
<evidence type="ECO:0000313" key="4">
    <source>
        <dbReference type="Proteomes" id="UP001472866"/>
    </source>
</evidence>